<dbReference type="EMBL" id="AP027732">
    <property type="protein sequence ID" value="BDZ48770.1"/>
    <property type="molecule type" value="Genomic_DNA"/>
</dbReference>
<dbReference type="Proteomes" id="UP001321486">
    <property type="component" value="Chromosome"/>
</dbReference>
<dbReference type="PANTHER" id="PTHR42893">
    <property type="entry name" value="PROTEIN DETOXIFICATION 44, CHLOROPLASTIC-RELATED"/>
    <property type="match status" value="1"/>
</dbReference>
<feature type="transmembrane region" description="Helical" evidence="6">
    <location>
        <begin position="41"/>
        <end position="65"/>
    </location>
</feature>
<dbReference type="Pfam" id="PF01554">
    <property type="entry name" value="MatE"/>
    <property type="match status" value="1"/>
</dbReference>
<dbReference type="InterPro" id="IPR002528">
    <property type="entry name" value="MATE_fam"/>
</dbReference>
<evidence type="ECO:0000256" key="5">
    <source>
        <dbReference type="ARBA" id="ARBA00023136"/>
    </source>
</evidence>
<reference evidence="8" key="1">
    <citation type="journal article" date="2019" name="Int. J. Syst. Evol. Microbiol.">
        <title>The Global Catalogue of Microorganisms (GCM) 10K type strain sequencing project: providing services to taxonomists for standard genome sequencing and annotation.</title>
        <authorList>
            <consortium name="The Broad Institute Genomics Platform"/>
            <consortium name="The Broad Institute Genome Sequencing Center for Infectious Disease"/>
            <person name="Wu L."/>
            <person name="Ma J."/>
        </authorList>
    </citation>
    <scope>NUCLEOTIDE SEQUENCE [LARGE SCALE GENOMIC DNA]</scope>
    <source>
        <strain evidence="8">NBRC 108728</strain>
    </source>
</reference>
<dbReference type="PANTHER" id="PTHR42893:SF46">
    <property type="entry name" value="PROTEIN DETOXIFICATION 44, CHLOROPLASTIC"/>
    <property type="match status" value="1"/>
</dbReference>
<evidence type="ECO:0000256" key="4">
    <source>
        <dbReference type="ARBA" id="ARBA00022989"/>
    </source>
</evidence>
<feature type="transmembrane region" description="Helical" evidence="6">
    <location>
        <begin position="126"/>
        <end position="150"/>
    </location>
</feature>
<dbReference type="InterPro" id="IPR044644">
    <property type="entry name" value="DinF-like"/>
</dbReference>
<keyword evidence="5 6" id="KW-0472">Membrane</keyword>
<organism evidence="7 8">
    <name type="scientific">Frondihabitans sucicola</name>
    <dbReference type="NCBI Taxonomy" id="1268041"/>
    <lineage>
        <taxon>Bacteria</taxon>
        <taxon>Bacillati</taxon>
        <taxon>Actinomycetota</taxon>
        <taxon>Actinomycetes</taxon>
        <taxon>Micrococcales</taxon>
        <taxon>Microbacteriaceae</taxon>
        <taxon>Frondihabitans</taxon>
    </lineage>
</organism>
<comment type="subcellular location">
    <subcellularLocation>
        <location evidence="1">Membrane</location>
        <topology evidence="1">Multi-pass membrane protein</topology>
    </subcellularLocation>
</comment>
<sequence>MTARALDREIARLAVPALGALIAEPLFLLTDTALVGHLGAAPLAGLGVAGVILQTALGLLIFLAYATTPAVARRLGAGDATGAVRAGVDGMWFALGIGLVLVAAGLPTARPLVTAFGTASAVASEATTYLTVSILGLPAMLLVIAAAGLLRGLQDTRTPSSWRRPASR</sequence>
<keyword evidence="8" id="KW-1185">Reference proteome</keyword>
<evidence type="ECO:0000256" key="3">
    <source>
        <dbReference type="ARBA" id="ARBA00022692"/>
    </source>
</evidence>
<evidence type="ECO:0000256" key="6">
    <source>
        <dbReference type="SAM" id="Phobius"/>
    </source>
</evidence>
<feature type="transmembrane region" description="Helical" evidence="6">
    <location>
        <begin position="86"/>
        <end position="106"/>
    </location>
</feature>
<accession>A0ABN6XYP1</accession>
<evidence type="ECO:0000256" key="1">
    <source>
        <dbReference type="ARBA" id="ARBA00004141"/>
    </source>
</evidence>
<keyword evidence="4 6" id="KW-1133">Transmembrane helix</keyword>
<protein>
    <recommendedName>
        <fullName evidence="9">MATE family efflux transporter</fullName>
    </recommendedName>
</protein>
<keyword evidence="3 6" id="KW-0812">Transmembrane</keyword>
<name>A0ABN6XYP1_9MICO</name>
<evidence type="ECO:0000313" key="8">
    <source>
        <dbReference type="Proteomes" id="UP001321486"/>
    </source>
</evidence>
<evidence type="ECO:0000256" key="2">
    <source>
        <dbReference type="ARBA" id="ARBA00010199"/>
    </source>
</evidence>
<feature type="transmembrane region" description="Helical" evidence="6">
    <location>
        <begin position="12"/>
        <end position="29"/>
    </location>
</feature>
<gene>
    <name evidence="7" type="ORF">GCM10025867_10110</name>
</gene>
<evidence type="ECO:0008006" key="9">
    <source>
        <dbReference type="Google" id="ProtNLM"/>
    </source>
</evidence>
<proteinExistence type="inferred from homology"/>
<evidence type="ECO:0000313" key="7">
    <source>
        <dbReference type="EMBL" id="BDZ48770.1"/>
    </source>
</evidence>
<comment type="similarity">
    <text evidence="2">Belongs to the multi antimicrobial extrusion (MATE) (TC 2.A.66.1) family.</text>
</comment>